<dbReference type="GO" id="GO:0042586">
    <property type="term" value="F:peptide deformylase activity"/>
    <property type="evidence" value="ECO:0007669"/>
    <property type="project" value="UniProtKB-UniRule"/>
</dbReference>
<dbReference type="PRINTS" id="PR01576">
    <property type="entry name" value="PDEFORMYLASE"/>
</dbReference>
<dbReference type="PANTHER" id="PTHR10458:SF22">
    <property type="entry name" value="PEPTIDE DEFORMYLASE"/>
    <property type="match status" value="1"/>
</dbReference>
<dbReference type="AlphaFoldDB" id="A0AA49GRA8"/>
<proteinExistence type="inferred from homology"/>
<dbReference type="NCBIfam" id="TIGR00079">
    <property type="entry name" value="pept_deformyl"/>
    <property type="match status" value="1"/>
</dbReference>
<comment type="cofactor">
    <cofactor evidence="4">
        <name>Fe(2+)</name>
        <dbReference type="ChEBI" id="CHEBI:29033"/>
    </cofactor>
    <text evidence="4">Binds 1 Fe(2+) ion.</text>
</comment>
<evidence type="ECO:0000256" key="3">
    <source>
        <dbReference type="ARBA" id="ARBA00022801"/>
    </source>
</evidence>
<dbReference type="EC" id="3.5.1.88" evidence="4"/>
<evidence type="ECO:0000256" key="4">
    <source>
        <dbReference type="HAMAP-Rule" id="MF_00163"/>
    </source>
</evidence>
<evidence type="ECO:0000256" key="1">
    <source>
        <dbReference type="ARBA" id="ARBA00010759"/>
    </source>
</evidence>
<accession>A0AA49GRA8</accession>
<feature type="binding site" evidence="4">
    <location>
        <position position="97"/>
    </location>
    <ligand>
        <name>Fe cation</name>
        <dbReference type="ChEBI" id="CHEBI:24875"/>
    </ligand>
</feature>
<dbReference type="GO" id="GO:0006412">
    <property type="term" value="P:translation"/>
    <property type="evidence" value="ECO:0007669"/>
    <property type="project" value="UniProtKB-UniRule"/>
</dbReference>
<keyword evidence="3 4" id="KW-0378">Hydrolase</keyword>
<dbReference type="Pfam" id="PF01327">
    <property type="entry name" value="Pep_deformylase"/>
    <property type="match status" value="1"/>
</dbReference>
<dbReference type="EMBL" id="CP120682">
    <property type="protein sequence ID" value="WKN39058.1"/>
    <property type="molecule type" value="Genomic_DNA"/>
</dbReference>
<gene>
    <name evidence="4 5" type="primary">def</name>
    <name evidence="5" type="ORF">K4G66_10150</name>
</gene>
<reference evidence="5" key="2">
    <citation type="journal article" date="2024" name="Antonie Van Leeuwenhoek">
        <title>Roseihalotalea indica gen. nov., sp. nov., a halophilic Bacteroidetes from mesopelagic Southwest Indian Ocean with higher carbohydrate metabolic potential.</title>
        <authorList>
            <person name="Chen B."/>
            <person name="Zhang M."/>
            <person name="Lin D."/>
            <person name="Ye J."/>
            <person name="Tang K."/>
        </authorList>
    </citation>
    <scope>NUCLEOTIDE SEQUENCE</scope>
    <source>
        <strain evidence="5">TK19036</strain>
    </source>
</reference>
<dbReference type="HAMAP" id="MF_00163">
    <property type="entry name" value="Pep_deformylase"/>
    <property type="match status" value="1"/>
</dbReference>
<keyword evidence="4" id="KW-0408">Iron</keyword>
<dbReference type="PIRSF" id="PIRSF004749">
    <property type="entry name" value="Pep_def"/>
    <property type="match status" value="1"/>
</dbReference>
<sequence>MIYPIVLYGDPVLKKPGEPVEPGDIDAKQLSEDMFETMYQASGVGLAAPQIGKSLRMFVIDSTPLDEDEGKEGIKRVFINPEIVEMEGDAWAFEEGCLSIPGIRADVQRPPKVTIHYQDENWKEHTETLEGMPARIVLHEYDHIEGVLFVDHVKGLKKRLIKGKLGSISKGQVDANYSVKIPAKAVRRS</sequence>
<comment type="similarity">
    <text evidence="1 4">Belongs to the polypeptide deformylase family.</text>
</comment>
<comment type="catalytic activity">
    <reaction evidence="4">
        <text>N-terminal N-formyl-L-methionyl-[peptide] + H2O = N-terminal L-methionyl-[peptide] + formate</text>
        <dbReference type="Rhea" id="RHEA:24420"/>
        <dbReference type="Rhea" id="RHEA-COMP:10639"/>
        <dbReference type="Rhea" id="RHEA-COMP:10640"/>
        <dbReference type="ChEBI" id="CHEBI:15377"/>
        <dbReference type="ChEBI" id="CHEBI:15740"/>
        <dbReference type="ChEBI" id="CHEBI:49298"/>
        <dbReference type="ChEBI" id="CHEBI:64731"/>
        <dbReference type="EC" id="3.5.1.88"/>
    </reaction>
</comment>
<feature type="binding site" evidence="4">
    <location>
        <position position="139"/>
    </location>
    <ligand>
        <name>Fe cation</name>
        <dbReference type="ChEBI" id="CHEBI:24875"/>
    </ligand>
</feature>
<keyword evidence="4" id="KW-0648">Protein biosynthesis</keyword>
<evidence type="ECO:0000256" key="2">
    <source>
        <dbReference type="ARBA" id="ARBA00022723"/>
    </source>
</evidence>
<dbReference type="SUPFAM" id="SSF56420">
    <property type="entry name" value="Peptide deformylase"/>
    <property type="match status" value="1"/>
</dbReference>
<comment type="function">
    <text evidence="4">Removes the formyl group from the N-terminal Met of newly synthesized proteins. Requires at least a dipeptide for an efficient rate of reaction. N-terminal L-methionine is a prerequisite for activity but the enzyme has broad specificity at other positions.</text>
</comment>
<dbReference type="Gene3D" id="3.90.45.10">
    <property type="entry name" value="Peptide deformylase"/>
    <property type="match status" value="1"/>
</dbReference>
<dbReference type="InterPro" id="IPR023635">
    <property type="entry name" value="Peptide_deformylase"/>
</dbReference>
<dbReference type="InterPro" id="IPR036821">
    <property type="entry name" value="Peptide_deformylase_sf"/>
</dbReference>
<keyword evidence="2 4" id="KW-0479">Metal-binding</keyword>
<feature type="binding site" evidence="4">
    <location>
        <position position="143"/>
    </location>
    <ligand>
        <name>Fe cation</name>
        <dbReference type="ChEBI" id="CHEBI:24875"/>
    </ligand>
</feature>
<dbReference type="NCBIfam" id="NF001159">
    <property type="entry name" value="PRK00150.1-3"/>
    <property type="match status" value="1"/>
</dbReference>
<protein>
    <recommendedName>
        <fullName evidence="4">Peptide deformylase</fullName>
        <shortName evidence="4">PDF</shortName>
        <ecNumber evidence="4">3.5.1.88</ecNumber>
    </recommendedName>
    <alternativeName>
        <fullName evidence="4">Polypeptide deformylase</fullName>
    </alternativeName>
</protein>
<feature type="active site" evidence="4">
    <location>
        <position position="140"/>
    </location>
</feature>
<dbReference type="GO" id="GO:0046872">
    <property type="term" value="F:metal ion binding"/>
    <property type="evidence" value="ECO:0007669"/>
    <property type="project" value="UniProtKB-KW"/>
</dbReference>
<reference evidence="5" key="1">
    <citation type="journal article" date="2023" name="Comput. Struct. Biotechnol. J.">
        <title>Discovery of a novel marine Bacteroidetes with a rich repertoire of carbohydrate-active enzymes.</title>
        <authorList>
            <person name="Chen B."/>
            <person name="Liu G."/>
            <person name="Chen Q."/>
            <person name="Wang H."/>
            <person name="Liu L."/>
            <person name="Tang K."/>
        </authorList>
    </citation>
    <scope>NUCLEOTIDE SEQUENCE</scope>
    <source>
        <strain evidence="5">TK19036</strain>
    </source>
</reference>
<dbReference type="PANTHER" id="PTHR10458">
    <property type="entry name" value="PEPTIDE DEFORMYLASE"/>
    <property type="match status" value="1"/>
</dbReference>
<organism evidence="5">
    <name type="scientific">Roseihalotalea indica</name>
    <dbReference type="NCBI Taxonomy" id="2867963"/>
    <lineage>
        <taxon>Bacteria</taxon>
        <taxon>Pseudomonadati</taxon>
        <taxon>Bacteroidota</taxon>
        <taxon>Cytophagia</taxon>
        <taxon>Cytophagales</taxon>
        <taxon>Catalimonadaceae</taxon>
        <taxon>Roseihalotalea</taxon>
    </lineage>
</organism>
<dbReference type="CDD" id="cd00487">
    <property type="entry name" value="Pep_deformylase"/>
    <property type="match status" value="1"/>
</dbReference>
<name>A0AA49GRA8_9BACT</name>
<evidence type="ECO:0000313" key="5">
    <source>
        <dbReference type="EMBL" id="WKN39058.1"/>
    </source>
</evidence>